<sequence length="254" mass="29552">MAQHVHVYESDRRGHGVAILGKGMPVCIVRPSIVTSTWKEPIMGWADSVYGPIGLLVGLSLGLLRTIHCHSATHGLKVPGVKDIRLQCMFWNSRLWVHKIFMWLFHLLPAVMVDAAAILTGRDPRWCKAYNLINNHLIATSYFMTEQWYFKNDQFNGQTILLFFVNNATFNYFYQMEVIFRRYIPYLKNVNYDLITFFIDKMAHLHCNVLKSCHNISDVIIKRFRFRIKIECAKGRLKTPVFNSLTMARHSIVK</sequence>
<reference evidence="7 8" key="1">
    <citation type="journal article" date="2014" name="Curr. Biol.">
        <title>The genome of the clonal raider ant Cerapachys biroi.</title>
        <authorList>
            <person name="Oxley P.R."/>
            <person name="Ji L."/>
            <person name="Fetter-Pruneda I."/>
            <person name="McKenzie S.K."/>
            <person name="Li C."/>
            <person name="Hu H."/>
            <person name="Zhang G."/>
            <person name="Kronauer D.J."/>
        </authorList>
    </citation>
    <scope>NUCLEOTIDE SEQUENCE [LARGE SCALE GENOMIC DNA]</scope>
</reference>
<dbReference type="GO" id="GO:0080019">
    <property type="term" value="F:alcohol-forming very long-chain fatty acyl-CoA reductase activity"/>
    <property type="evidence" value="ECO:0007669"/>
    <property type="project" value="InterPro"/>
</dbReference>
<feature type="domain" description="Fatty acyl-CoA reductase C-terminal" evidence="5">
    <location>
        <begin position="105"/>
        <end position="156"/>
    </location>
</feature>
<keyword evidence="2 4" id="KW-0444">Lipid biosynthesis</keyword>
<dbReference type="Pfam" id="PF07993">
    <property type="entry name" value="NAD_binding_4"/>
    <property type="match status" value="1"/>
</dbReference>
<proteinExistence type="inferred from homology"/>
<name>A0A026WNE3_OOCBI</name>
<evidence type="ECO:0000313" key="7">
    <source>
        <dbReference type="EMBL" id="EZA57161.1"/>
    </source>
</evidence>
<dbReference type="PANTHER" id="PTHR11011">
    <property type="entry name" value="MALE STERILITY PROTEIN 2-RELATED"/>
    <property type="match status" value="1"/>
</dbReference>
<evidence type="ECO:0000256" key="3">
    <source>
        <dbReference type="ARBA" id="ARBA00023098"/>
    </source>
</evidence>
<comment type="catalytic activity">
    <reaction evidence="4">
        <text>a long-chain fatty acyl-CoA + 2 NADPH + 2 H(+) = a long-chain primary fatty alcohol + 2 NADP(+) + CoA</text>
        <dbReference type="Rhea" id="RHEA:52716"/>
        <dbReference type="ChEBI" id="CHEBI:15378"/>
        <dbReference type="ChEBI" id="CHEBI:57287"/>
        <dbReference type="ChEBI" id="CHEBI:57783"/>
        <dbReference type="ChEBI" id="CHEBI:58349"/>
        <dbReference type="ChEBI" id="CHEBI:77396"/>
        <dbReference type="ChEBI" id="CHEBI:83139"/>
        <dbReference type="EC" id="1.2.1.84"/>
    </reaction>
</comment>
<gene>
    <name evidence="7" type="ORF">X777_01767</name>
</gene>
<evidence type="ECO:0000259" key="6">
    <source>
        <dbReference type="Pfam" id="PF07993"/>
    </source>
</evidence>
<dbReference type="EMBL" id="KK107152">
    <property type="protein sequence ID" value="EZA57161.1"/>
    <property type="molecule type" value="Genomic_DNA"/>
</dbReference>
<dbReference type="EC" id="1.2.1.84" evidence="4"/>
<comment type="function">
    <text evidence="4">Catalyzes the reduction of fatty acyl-CoA to fatty alcohols.</text>
</comment>
<keyword evidence="4" id="KW-0472">Membrane</keyword>
<dbReference type="InterPro" id="IPR013120">
    <property type="entry name" value="FAR_NAD-bd"/>
</dbReference>
<evidence type="ECO:0000256" key="1">
    <source>
        <dbReference type="ARBA" id="ARBA00005928"/>
    </source>
</evidence>
<dbReference type="CDD" id="cd09071">
    <property type="entry name" value="FAR_C"/>
    <property type="match status" value="1"/>
</dbReference>
<dbReference type="Proteomes" id="UP000053097">
    <property type="component" value="Unassembled WGS sequence"/>
</dbReference>
<keyword evidence="4" id="KW-0560">Oxidoreductase</keyword>
<comment type="similarity">
    <text evidence="1 4">Belongs to the fatty acyl-CoA reductase family.</text>
</comment>
<keyword evidence="4" id="KW-0812">Transmembrane</keyword>
<accession>A0A026WNE3</accession>
<dbReference type="GO" id="GO:0005777">
    <property type="term" value="C:peroxisome"/>
    <property type="evidence" value="ECO:0007669"/>
    <property type="project" value="TreeGrafter"/>
</dbReference>
<feature type="domain" description="Thioester reductase (TE)" evidence="6">
    <location>
        <begin position="22"/>
        <end position="72"/>
    </location>
</feature>
<organism evidence="7 8">
    <name type="scientific">Ooceraea biroi</name>
    <name type="common">Clonal raider ant</name>
    <name type="synonym">Cerapachys biroi</name>
    <dbReference type="NCBI Taxonomy" id="2015173"/>
    <lineage>
        <taxon>Eukaryota</taxon>
        <taxon>Metazoa</taxon>
        <taxon>Ecdysozoa</taxon>
        <taxon>Arthropoda</taxon>
        <taxon>Hexapoda</taxon>
        <taxon>Insecta</taxon>
        <taxon>Pterygota</taxon>
        <taxon>Neoptera</taxon>
        <taxon>Endopterygota</taxon>
        <taxon>Hymenoptera</taxon>
        <taxon>Apocrita</taxon>
        <taxon>Aculeata</taxon>
        <taxon>Formicoidea</taxon>
        <taxon>Formicidae</taxon>
        <taxon>Dorylinae</taxon>
        <taxon>Ooceraea</taxon>
    </lineage>
</organism>
<evidence type="ECO:0000256" key="4">
    <source>
        <dbReference type="RuleBase" id="RU363097"/>
    </source>
</evidence>
<dbReference type="InterPro" id="IPR026055">
    <property type="entry name" value="FAR"/>
</dbReference>
<evidence type="ECO:0000259" key="5">
    <source>
        <dbReference type="Pfam" id="PF03015"/>
    </source>
</evidence>
<feature type="transmembrane region" description="Helical" evidence="4">
    <location>
        <begin position="155"/>
        <end position="174"/>
    </location>
</feature>
<dbReference type="InterPro" id="IPR033640">
    <property type="entry name" value="FAR_C"/>
</dbReference>
<dbReference type="PANTHER" id="PTHR11011:SF116">
    <property type="entry name" value="FATTY ACYL-COA REDUCTASE CG5065-RELATED"/>
    <property type="match status" value="1"/>
</dbReference>
<feature type="transmembrane region" description="Helical" evidence="4">
    <location>
        <begin position="100"/>
        <end position="120"/>
    </location>
</feature>
<dbReference type="AlphaFoldDB" id="A0A026WNE3"/>
<protein>
    <recommendedName>
        <fullName evidence="4">Fatty acyl-CoA reductase</fullName>
        <ecNumber evidence="4">1.2.1.84</ecNumber>
    </recommendedName>
</protein>
<keyword evidence="4" id="KW-0521">NADP</keyword>
<dbReference type="GO" id="GO:0102965">
    <property type="term" value="F:alcohol-forming long-chain fatty acyl-CoA reductase activity"/>
    <property type="evidence" value="ECO:0007669"/>
    <property type="project" value="UniProtKB-EC"/>
</dbReference>
<dbReference type="Pfam" id="PF03015">
    <property type="entry name" value="Sterile"/>
    <property type="match status" value="1"/>
</dbReference>
<evidence type="ECO:0000256" key="2">
    <source>
        <dbReference type="ARBA" id="ARBA00022516"/>
    </source>
</evidence>
<keyword evidence="4" id="KW-1133">Transmembrane helix</keyword>
<keyword evidence="3 4" id="KW-0443">Lipid metabolism</keyword>
<keyword evidence="8" id="KW-1185">Reference proteome</keyword>
<dbReference type="GO" id="GO:0035336">
    <property type="term" value="P:long-chain fatty-acyl-CoA metabolic process"/>
    <property type="evidence" value="ECO:0007669"/>
    <property type="project" value="TreeGrafter"/>
</dbReference>
<evidence type="ECO:0000313" key="8">
    <source>
        <dbReference type="Proteomes" id="UP000053097"/>
    </source>
</evidence>